<dbReference type="GO" id="GO:0004622">
    <property type="term" value="F:phosphatidylcholine lysophospholipase activity"/>
    <property type="evidence" value="ECO:0007669"/>
    <property type="project" value="TreeGrafter"/>
</dbReference>
<evidence type="ECO:0000256" key="1">
    <source>
        <dbReference type="SAM" id="SignalP"/>
    </source>
</evidence>
<dbReference type="InterPro" id="IPR051532">
    <property type="entry name" value="Ester_Hydrolysis_Enzymes"/>
</dbReference>
<dbReference type="GO" id="GO:0106435">
    <property type="term" value="F:carboxylesterase activity"/>
    <property type="evidence" value="ECO:0007669"/>
    <property type="project" value="UniProtKB-EC"/>
</dbReference>
<dbReference type="EC" id="3.1.1.1" evidence="3"/>
<dbReference type="SUPFAM" id="SSF52266">
    <property type="entry name" value="SGNH hydrolase"/>
    <property type="match status" value="1"/>
</dbReference>
<dbReference type="Proteomes" id="UP000250079">
    <property type="component" value="Chromosome"/>
</dbReference>
<feature type="chain" id="PRO_5016454385" evidence="1">
    <location>
        <begin position="25"/>
        <end position="210"/>
    </location>
</feature>
<dbReference type="AlphaFoldDB" id="A0A2Z2P689"/>
<gene>
    <name evidence="3" type="primary">tesA</name>
    <name evidence="3" type="ORF">IMCC3135_26545</name>
</gene>
<dbReference type="PANTHER" id="PTHR30383:SF24">
    <property type="entry name" value="THIOESTERASE 1_PROTEASE 1_LYSOPHOSPHOLIPASE L1"/>
    <property type="match status" value="1"/>
</dbReference>
<proteinExistence type="predicted"/>
<feature type="signal peptide" evidence="1">
    <location>
        <begin position="1"/>
        <end position="24"/>
    </location>
</feature>
<dbReference type="InterPro" id="IPR036514">
    <property type="entry name" value="SGNH_hydro_sf"/>
</dbReference>
<dbReference type="CDD" id="cd01822">
    <property type="entry name" value="Lysophospholipase_L1_like"/>
    <property type="match status" value="1"/>
</dbReference>
<keyword evidence="1" id="KW-0732">Signal</keyword>
<keyword evidence="4" id="KW-1185">Reference proteome</keyword>
<feature type="domain" description="SGNH hydrolase-type esterase" evidence="2">
    <location>
        <begin position="31"/>
        <end position="190"/>
    </location>
</feature>
<dbReference type="OrthoDB" id="9786188at2"/>
<dbReference type="RefSeq" id="WP_088920287.1">
    <property type="nucleotide sequence ID" value="NZ_CP018632.1"/>
</dbReference>
<keyword evidence="3" id="KW-0378">Hydrolase</keyword>
<dbReference type="EMBL" id="CP018632">
    <property type="protein sequence ID" value="ASJ75364.1"/>
    <property type="molecule type" value="Genomic_DNA"/>
</dbReference>
<dbReference type="KEGG" id="gai:IMCC3135_26545"/>
<protein>
    <submittedName>
        <fullName evidence="3">Esterase TesA</fullName>
        <ecNumber evidence="3">3.1.1.1</ecNumber>
    </submittedName>
</protein>
<organism evidence="3 4">
    <name type="scientific">Granulosicoccus antarcticus IMCC3135</name>
    <dbReference type="NCBI Taxonomy" id="1192854"/>
    <lineage>
        <taxon>Bacteria</taxon>
        <taxon>Pseudomonadati</taxon>
        <taxon>Pseudomonadota</taxon>
        <taxon>Gammaproteobacteria</taxon>
        <taxon>Chromatiales</taxon>
        <taxon>Granulosicoccaceae</taxon>
        <taxon>Granulosicoccus</taxon>
    </lineage>
</organism>
<evidence type="ECO:0000313" key="3">
    <source>
        <dbReference type="EMBL" id="ASJ75364.1"/>
    </source>
</evidence>
<name>A0A2Z2P689_9GAMM</name>
<dbReference type="Pfam" id="PF13472">
    <property type="entry name" value="Lipase_GDSL_2"/>
    <property type="match status" value="1"/>
</dbReference>
<evidence type="ECO:0000313" key="4">
    <source>
        <dbReference type="Proteomes" id="UP000250079"/>
    </source>
</evidence>
<evidence type="ECO:0000259" key="2">
    <source>
        <dbReference type="Pfam" id="PF13472"/>
    </source>
</evidence>
<reference evidence="3 4" key="1">
    <citation type="submission" date="2016-12" db="EMBL/GenBank/DDBJ databases">
        <authorList>
            <person name="Song W.-J."/>
            <person name="Kurnit D.M."/>
        </authorList>
    </citation>
    <scope>NUCLEOTIDE SEQUENCE [LARGE SCALE GENOMIC DNA]</scope>
    <source>
        <strain evidence="3 4">IMCC3135</strain>
    </source>
</reference>
<accession>A0A2Z2P689</accession>
<dbReference type="InterPro" id="IPR013830">
    <property type="entry name" value="SGNH_hydro"/>
</dbReference>
<dbReference type="PANTHER" id="PTHR30383">
    <property type="entry name" value="THIOESTERASE 1/PROTEASE 1/LYSOPHOSPHOLIPASE L1"/>
    <property type="match status" value="1"/>
</dbReference>
<sequence length="210" mass="22996">MRFTAVIRNLLFLTLILGANGARAESYTVLVMGDSIGAAYNLDEADGWVNLLGETLREEDLDVEMVNASISGDTTSGGLRRLPDALDRFTPDLLVIELGGNDGLRGYPPKNMQKNLEDMANIARERDIDVLILGMLIPTNYGNAYLKMFAKAFSTAAENTDSTLIPFLLEPIAQDRAYFQADGIHPTAEAQPLLMKHTLPFIRTFVAGDS</sequence>
<dbReference type="Gene3D" id="3.40.50.1110">
    <property type="entry name" value="SGNH hydrolase"/>
    <property type="match status" value="1"/>
</dbReference>